<accession>A0A2I0KPE8</accession>
<feature type="region of interest" description="Disordered" evidence="1">
    <location>
        <begin position="1"/>
        <end position="52"/>
    </location>
</feature>
<protein>
    <submittedName>
        <fullName evidence="2">Uncharacterized protein</fullName>
    </submittedName>
</protein>
<dbReference type="EMBL" id="PGOL01000459">
    <property type="protein sequence ID" value="PKI70364.1"/>
    <property type="molecule type" value="Genomic_DNA"/>
</dbReference>
<evidence type="ECO:0000313" key="3">
    <source>
        <dbReference type="Proteomes" id="UP000233551"/>
    </source>
</evidence>
<sequence length="128" mass="13839">MELNQQELGQGRGTARAGTWGMKRMPSDSISGKSGSAVGEDRPLAGSGSSFSSAMRMSRLQPAADWYRACGRRTLFVSVGTQCCGEDGEARVISCYASWLRGLSSPLILNTDFPLGKHYNRPIKLFST</sequence>
<keyword evidence="3" id="KW-1185">Reference proteome</keyword>
<comment type="caution">
    <text evidence="2">The sequence shown here is derived from an EMBL/GenBank/DDBJ whole genome shotgun (WGS) entry which is preliminary data.</text>
</comment>
<gene>
    <name evidence="2" type="ORF">CRG98_009244</name>
</gene>
<organism evidence="2 3">
    <name type="scientific">Punica granatum</name>
    <name type="common">Pomegranate</name>
    <dbReference type="NCBI Taxonomy" id="22663"/>
    <lineage>
        <taxon>Eukaryota</taxon>
        <taxon>Viridiplantae</taxon>
        <taxon>Streptophyta</taxon>
        <taxon>Embryophyta</taxon>
        <taxon>Tracheophyta</taxon>
        <taxon>Spermatophyta</taxon>
        <taxon>Magnoliopsida</taxon>
        <taxon>eudicotyledons</taxon>
        <taxon>Gunneridae</taxon>
        <taxon>Pentapetalae</taxon>
        <taxon>rosids</taxon>
        <taxon>malvids</taxon>
        <taxon>Myrtales</taxon>
        <taxon>Lythraceae</taxon>
        <taxon>Punica</taxon>
    </lineage>
</organism>
<proteinExistence type="predicted"/>
<dbReference type="AlphaFoldDB" id="A0A2I0KPE8"/>
<evidence type="ECO:0000313" key="2">
    <source>
        <dbReference type="EMBL" id="PKI70364.1"/>
    </source>
</evidence>
<evidence type="ECO:0000256" key="1">
    <source>
        <dbReference type="SAM" id="MobiDB-lite"/>
    </source>
</evidence>
<name>A0A2I0KPE8_PUNGR</name>
<dbReference type="Proteomes" id="UP000233551">
    <property type="component" value="Unassembled WGS sequence"/>
</dbReference>
<reference evidence="2 3" key="1">
    <citation type="submission" date="2017-11" db="EMBL/GenBank/DDBJ databases">
        <title>De-novo sequencing of pomegranate (Punica granatum L.) genome.</title>
        <authorList>
            <person name="Akparov Z."/>
            <person name="Amiraslanov A."/>
            <person name="Hajiyeva S."/>
            <person name="Abbasov M."/>
            <person name="Kaur K."/>
            <person name="Hamwieh A."/>
            <person name="Solovyev V."/>
            <person name="Salamov A."/>
            <person name="Braich B."/>
            <person name="Kosarev P."/>
            <person name="Mahmoud A."/>
            <person name="Hajiyev E."/>
            <person name="Babayeva S."/>
            <person name="Izzatullayeva V."/>
            <person name="Mammadov A."/>
            <person name="Mammadov A."/>
            <person name="Sharifova S."/>
            <person name="Ojaghi J."/>
            <person name="Eynullazada K."/>
            <person name="Bayramov B."/>
            <person name="Abdulazimova A."/>
            <person name="Shahmuradov I."/>
        </authorList>
    </citation>
    <scope>NUCLEOTIDE SEQUENCE [LARGE SCALE GENOMIC DNA]</scope>
    <source>
        <strain evidence="3">cv. AG2017</strain>
        <tissue evidence="2">Leaf</tissue>
    </source>
</reference>